<gene>
    <name evidence="2" type="ORF">ACELLULO517_27600</name>
</gene>
<reference evidence="2 3" key="1">
    <citation type="journal article" date="2021" name="Microorganisms">
        <title>Acidisoma silvae sp. nov. and Acidisomacellulosilytica sp. nov., Two Acidophilic Bacteria Isolated from Decaying Wood, Hydrolyzing Cellulose and Producing Poly-3-hydroxybutyrate.</title>
        <authorList>
            <person name="Mieszkin S."/>
            <person name="Pouder E."/>
            <person name="Uroz S."/>
            <person name="Simon-Colin C."/>
            <person name="Alain K."/>
        </authorList>
    </citation>
    <scope>NUCLEOTIDE SEQUENCE [LARGE SCALE GENOMIC DNA]</scope>
    <source>
        <strain evidence="2 3">HW T5.17</strain>
    </source>
</reference>
<comment type="caution">
    <text evidence="2">The sequence shown here is derived from an EMBL/GenBank/DDBJ whole genome shotgun (WGS) entry which is preliminary data.</text>
</comment>
<proteinExistence type="predicted"/>
<sequence>MKKPSFSAALAQDRAPPVEEPLPAKADKPKDERINTTLRISPEGLEALKNVAAAKRIRVNDLLLEGAEHVLALNGRKMQLRKTATA</sequence>
<evidence type="ECO:0000313" key="3">
    <source>
        <dbReference type="Proteomes" id="UP000721844"/>
    </source>
</evidence>
<accession>A0A963Z7I9</accession>
<dbReference type="Proteomes" id="UP000721844">
    <property type="component" value="Unassembled WGS sequence"/>
</dbReference>
<evidence type="ECO:0000313" key="2">
    <source>
        <dbReference type="EMBL" id="MCB8884031.1"/>
    </source>
</evidence>
<name>A0A963Z7I9_9PROT</name>
<dbReference type="RefSeq" id="WP_227310773.1">
    <property type="nucleotide sequence ID" value="NZ_JAESVA010000021.1"/>
</dbReference>
<keyword evidence="3" id="KW-1185">Reference proteome</keyword>
<organism evidence="2 3">
    <name type="scientific">Acidisoma cellulosilyticum</name>
    <dbReference type="NCBI Taxonomy" id="2802395"/>
    <lineage>
        <taxon>Bacteria</taxon>
        <taxon>Pseudomonadati</taxon>
        <taxon>Pseudomonadota</taxon>
        <taxon>Alphaproteobacteria</taxon>
        <taxon>Acetobacterales</taxon>
        <taxon>Acidocellaceae</taxon>
        <taxon>Acidisoma</taxon>
    </lineage>
</organism>
<feature type="region of interest" description="Disordered" evidence="1">
    <location>
        <begin position="1"/>
        <end position="33"/>
    </location>
</feature>
<dbReference type="AlphaFoldDB" id="A0A963Z7I9"/>
<protein>
    <submittedName>
        <fullName evidence="2">Uncharacterized protein</fullName>
    </submittedName>
</protein>
<dbReference type="EMBL" id="JAESVA010000021">
    <property type="protein sequence ID" value="MCB8884031.1"/>
    <property type="molecule type" value="Genomic_DNA"/>
</dbReference>
<evidence type="ECO:0000256" key="1">
    <source>
        <dbReference type="SAM" id="MobiDB-lite"/>
    </source>
</evidence>